<feature type="region of interest" description="Disordered" evidence="1">
    <location>
        <begin position="227"/>
        <end position="251"/>
    </location>
</feature>
<accession>A0A6A5ZNX2</accession>
<dbReference type="EMBL" id="ML977312">
    <property type="protein sequence ID" value="KAF2121139.1"/>
    <property type="molecule type" value="Genomic_DNA"/>
</dbReference>
<proteinExistence type="predicted"/>
<evidence type="ECO:0000313" key="3">
    <source>
        <dbReference type="EMBL" id="KAF2121139.1"/>
    </source>
</evidence>
<keyword evidence="2" id="KW-0472">Membrane</keyword>
<evidence type="ECO:0000256" key="2">
    <source>
        <dbReference type="SAM" id="Phobius"/>
    </source>
</evidence>
<keyword evidence="2" id="KW-0812">Transmembrane</keyword>
<protein>
    <submittedName>
        <fullName evidence="3">Uncharacterized protein</fullName>
    </submittedName>
</protein>
<keyword evidence="2" id="KW-1133">Transmembrane helix</keyword>
<gene>
    <name evidence="3" type="ORF">BDV96DRAFT_563665</name>
</gene>
<organism evidence="3 4">
    <name type="scientific">Lophiotrema nucula</name>
    <dbReference type="NCBI Taxonomy" id="690887"/>
    <lineage>
        <taxon>Eukaryota</taxon>
        <taxon>Fungi</taxon>
        <taxon>Dikarya</taxon>
        <taxon>Ascomycota</taxon>
        <taxon>Pezizomycotina</taxon>
        <taxon>Dothideomycetes</taxon>
        <taxon>Pleosporomycetidae</taxon>
        <taxon>Pleosporales</taxon>
        <taxon>Lophiotremataceae</taxon>
        <taxon>Lophiotrema</taxon>
    </lineage>
</organism>
<dbReference type="Proteomes" id="UP000799770">
    <property type="component" value="Unassembled WGS sequence"/>
</dbReference>
<feature type="compositionally biased region" description="Polar residues" evidence="1">
    <location>
        <begin position="228"/>
        <end position="251"/>
    </location>
</feature>
<sequence>MPGTVATQVRILVAYSLWAASAVFVYAISRDSFISTLAWRLLPFALASTLYDKIRGCVQAHTYHMTMGLLLFTAGDAAVWIQRTCANDPTADGHGEQTTLHFAMAYFIISEAERFRSGGSRDTFMSQRALECLDDPTIRNILTGAVLHLHAALLYVGLAWILRSIVTGLNREILSCCWGVDVLFIAVPFSQGESIQFFLLGPLRILACSMTDDGADLLLDWWERKSNRGGQDDSSLSKAAQDQDDTSTGSR</sequence>
<evidence type="ECO:0000256" key="1">
    <source>
        <dbReference type="SAM" id="MobiDB-lite"/>
    </source>
</evidence>
<dbReference type="AlphaFoldDB" id="A0A6A5ZNX2"/>
<keyword evidence="4" id="KW-1185">Reference proteome</keyword>
<evidence type="ECO:0000313" key="4">
    <source>
        <dbReference type="Proteomes" id="UP000799770"/>
    </source>
</evidence>
<name>A0A6A5ZNX2_9PLEO</name>
<reference evidence="3" key="1">
    <citation type="journal article" date="2020" name="Stud. Mycol.">
        <title>101 Dothideomycetes genomes: a test case for predicting lifestyles and emergence of pathogens.</title>
        <authorList>
            <person name="Haridas S."/>
            <person name="Albert R."/>
            <person name="Binder M."/>
            <person name="Bloem J."/>
            <person name="Labutti K."/>
            <person name="Salamov A."/>
            <person name="Andreopoulos B."/>
            <person name="Baker S."/>
            <person name="Barry K."/>
            <person name="Bills G."/>
            <person name="Bluhm B."/>
            <person name="Cannon C."/>
            <person name="Castanera R."/>
            <person name="Culley D."/>
            <person name="Daum C."/>
            <person name="Ezra D."/>
            <person name="Gonzalez J."/>
            <person name="Henrissat B."/>
            <person name="Kuo A."/>
            <person name="Liang C."/>
            <person name="Lipzen A."/>
            <person name="Lutzoni F."/>
            <person name="Magnuson J."/>
            <person name="Mondo S."/>
            <person name="Nolan M."/>
            <person name="Ohm R."/>
            <person name="Pangilinan J."/>
            <person name="Park H.-J."/>
            <person name="Ramirez L."/>
            <person name="Alfaro M."/>
            <person name="Sun H."/>
            <person name="Tritt A."/>
            <person name="Yoshinaga Y."/>
            <person name="Zwiers L.-H."/>
            <person name="Turgeon B."/>
            <person name="Goodwin S."/>
            <person name="Spatafora J."/>
            <person name="Crous P."/>
            <person name="Grigoriev I."/>
        </authorList>
    </citation>
    <scope>NUCLEOTIDE SEQUENCE</scope>
    <source>
        <strain evidence="3">CBS 627.86</strain>
    </source>
</reference>
<feature type="transmembrane region" description="Helical" evidence="2">
    <location>
        <begin position="12"/>
        <end position="28"/>
    </location>
</feature>